<keyword evidence="5" id="KW-1185">Reference proteome</keyword>
<dbReference type="GO" id="GO:0003677">
    <property type="term" value="F:DNA binding"/>
    <property type="evidence" value="ECO:0007669"/>
    <property type="project" value="UniProtKB-UniRule"/>
</dbReference>
<accession>A0A941F2G1</accession>
<dbReference type="SUPFAM" id="SSF46689">
    <property type="entry name" value="Homeodomain-like"/>
    <property type="match status" value="1"/>
</dbReference>
<organism evidence="4 5">
    <name type="scientific">Carboxylicivirga sediminis</name>
    <dbReference type="NCBI Taxonomy" id="2006564"/>
    <lineage>
        <taxon>Bacteria</taxon>
        <taxon>Pseudomonadati</taxon>
        <taxon>Bacteroidota</taxon>
        <taxon>Bacteroidia</taxon>
        <taxon>Marinilabiliales</taxon>
        <taxon>Marinilabiliaceae</taxon>
        <taxon>Carboxylicivirga</taxon>
    </lineage>
</organism>
<dbReference type="InterPro" id="IPR050624">
    <property type="entry name" value="HTH-type_Tx_Regulator"/>
</dbReference>
<sequence length="205" mass="24298">MEEKRLEIIESSLKLFCQYGIKSISMDDIARELGMSKKTLYQHIDDKNKLVEEALELANMKDIEVMAVFKRSDLNAIEQFFEFKKLMEPHIGQYQPTILFDLKKYYPALLNDFKEKQKEFIMEAYIANIKKGKQEELYHEDINDSIIARLLLAHHLFTFDDTNGLFSVNELRNMELFSEVFKYHFRGVCTENGLKEVERLFCENQ</sequence>
<evidence type="ECO:0000313" key="5">
    <source>
        <dbReference type="Proteomes" id="UP000679220"/>
    </source>
</evidence>
<dbReference type="AlphaFoldDB" id="A0A941F2G1"/>
<name>A0A941F2G1_9BACT</name>
<dbReference type="Gene3D" id="1.10.357.10">
    <property type="entry name" value="Tetracycline Repressor, domain 2"/>
    <property type="match status" value="1"/>
</dbReference>
<dbReference type="PANTHER" id="PTHR43479:SF11">
    <property type="entry name" value="ACREF_ENVCD OPERON REPRESSOR-RELATED"/>
    <property type="match status" value="1"/>
</dbReference>
<keyword evidence="1 2" id="KW-0238">DNA-binding</keyword>
<dbReference type="PROSITE" id="PS50977">
    <property type="entry name" value="HTH_TETR_2"/>
    <property type="match status" value="1"/>
</dbReference>
<evidence type="ECO:0000256" key="1">
    <source>
        <dbReference type="ARBA" id="ARBA00023125"/>
    </source>
</evidence>
<gene>
    <name evidence="4" type="ORF">KDU71_08265</name>
</gene>
<evidence type="ECO:0000259" key="3">
    <source>
        <dbReference type="PROSITE" id="PS50977"/>
    </source>
</evidence>
<dbReference type="PANTHER" id="PTHR43479">
    <property type="entry name" value="ACREF/ENVCD OPERON REPRESSOR-RELATED"/>
    <property type="match status" value="1"/>
</dbReference>
<dbReference type="InterPro" id="IPR009057">
    <property type="entry name" value="Homeodomain-like_sf"/>
</dbReference>
<dbReference type="EMBL" id="JAGTAR010000010">
    <property type="protein sequence ID" value="MBR8535551.1"/>
    <property type="molecule type" value="Genomic_DNA"/>
</dbReference>
<reference evidence="4" key="1">
    <citation type="journal article" date="2018" name="Int. J. Syst. Evol. Microbiol.">
        <title>Carboxylicivirga sediminis sp. nov., isolated from coastal sediment.</title>
        <authorList>
            <person name="Wang F.Q."/>
            <person name="Ren L.H."/>
            <person name="Zou R.J."/>
            <person name="Sun Y.Z."/>
            <person name="Liu X.J."/>
            <person name="Jiang F."/>
            <person name="Liu L.J."/>
        </authorList>
    </citation>
    <scope>NUCLEOTIDE SEQUENCE</scope>
    <source>
        <strain evidence="4">JR1</strain>
    </source>
</reference>
<dbReference type="Pfam" id="PF00440">
    <property type="entry name" value="TetR_N"/>
    <property type="match status" value="1"/>
</dbReference>
<dbReference type="Proteomes" id="UP000679220">
    <property type="component" value="Unassembled WGS sequence"/>
</dbReference>
<dbReference type="PRINTS" id="PR00455">
    <property type="entry name" value="HTHTETR"/>
</dbReference>
<evidence type="ECO:0000313" key="4">
    <source>
        <dbReference type="EMBL" id="MBR8535551.1"/>
    </source>
</evidence>
<dbReference type="InterPro" id="IPR001647">
    <property type="entry name" value="HTH_TetR"/>
</dbReference>
<feature type="domain" description="HTH tetR-type" evidence="3">
    <location>
        <begin position="2"/>
        <end position="62"/>
    </location>
</feature>
<feature type="DNA-binding region" description="H-T-H motif" evidence="2">
    <location>
        <begin position="25"/>
        <end position="44"/>
    </location>
</feature>
<reference evidence="4" key="2">
    <citation type="submission" date="2021-04" db="EMBL/GenBank/DDBJ databases">
        <authorList>
            <person name="Zhang T."/>
            <person name="Zhang Y."/>
            <person name="Lu D."/>
            <person name="Zuo D."/>
            <person name="Du Z."/>
        </authorList>
    </citation>
    <scope>NUCLEOTIDE SEQUENCE</scope>
    <source>
        <strain evidence="4">JR1</strain>
    </source>
</reference>
<protein>
    <submittedName>
        <fullName evidence="4">TetR/AcrR family transcriptional regulator</fullName>
    </submittedName>
</protein>
<dbReference type="RefSeq" id="WP_212189513.1">
    <property type="nucleotide sequence ID" value="NZ_JAGTAR010000010.1"/>
</dbReference>
<proteinExistence type="predicted"/>
<comment type="caution">
    <text evidence="4">The sequence shown here is derived from an EMBL/GenBank/DDBJ whole genome shotgun (WGS) entry which is preliminary data.</text>
</comment>
<evidence type="ECO:0000256" key="2">
    <source>
        <dbReference type="PROSITE-ProRule" id="PRU00335"/>
    </source>
</evidence>